<dbReference type="SUPFAM" id="SSF64167">
    <property type="entry name" value="SurE-like"/>
    <property type="match status" value="1"/>
</dbReference>
<dbReference type="PANTHER" id="PTHR30457:SF0">
    <property type="entry name" value="PHOSPHATASE, PUTATIVE (AFU_ORTHOLOGUE AFUA_4G01070)-RELATED"/>
    <property type="match status" value="1"/>
</dbReference>
<comment type="caution">
    <text evidence="6">The sequence shown here is derived from an EMBL/GenBank/DDBJ whole genome shotgun (WGS) entry which is preliminary data.</text>
</comment>
<dbReference type="EMBL" id="JADFAQ010000021">
    <property type="protein sequence ID" value="MBE5728067.1"/>
    <property type="molecule type" value="Genomic_DNA"/>
</dbReference>
<gene>
    <name evidence="4 6" type="primary">surE</name>
    <name evidence="6" type="ORF">IHE50_01470</name>
</gene>
<dbReference type="GO" id="GO:0008253">
    <property type="term" value="F:5'-nucleotidase activity"/>
    <property type="evidence" value="ECO:0007669"/>
    <property type="project" value="UniProtKB-UniRule"/>
</dbReference>
<dbReference type="AlphaFoldDB" id="A0A8T3UX95"/>
<dbReference type="Proteomes" id="UP000763484">
    <property type="component" value="Unassembled WGS sequence"/>
</dbReference>
<keyword evidence="2 4" id="KW-0479">Metal-binding</keyword>
<evidence type="ECO:0000259" key="5">
    <source>
        <dbReference type="Pfam" id="PF01975"/>
    </source>
</evidence>
<feature type="binding site" evidence="4">
    <location>
        <position position="95"/>
    </location>
    <ligand>
        <name>a divalent metal cation</name>
        <dbReference type="ChEBI" id="CHEBI:60240"/>
    </ligand>
</feature>
<organism evidence="6 7">
    <name type="scientific">Candidatus Acidifodinimicrobium mancum</name>
    <dbReference type="NCBI Taxonomy" id="2898728"/>
    <lineage>
        <taxon>Archaea</taxon>
        <taxon>Candidatus Parvarchaeota</taxon>
        <taxon>Candidatus Acidifodinimicrobiaceae</taxon>
        <taxon>Candidatus Acidifodinimicrobium</taxon>
    </lineage>
</organism>
<protein>
    <recommendedName>
        <fullName evidence="4">5'-nucleotidase SurE</fullName>
        <ecNumber evidence="4">3.1.3.5</ecNumber>
    </recommendedName>
    <alternativeName>
        <fullName evidence="4">Nucleoside 5'-monophosphate phosphohydrolase</fullName>
    </alternativeName>
</protein>
<dbReference type="HAMAP" id="MF_00060">
    <property type="entry name" value="SurE"/>
    <property type="match status" value="1"/>
</dbReference>
<dbReference type="InterPro" id="IPR036523">
    <property type="entry name" value="SurE-like_sf"/>
</dbReference>
<keyword evidence="4" id="KW-0963">Cytoplasm</keyword>
<comment type="cofactor">
    <cofactor evidence="4">
        <name>a divalent metal cation</name>
        <dbReference type="ChEBI" id="CHEBI:60240"/>
    </cofactor>
    <text evidence="4">Binds 1 divalent metal cation per subunit.</text>
</comment>
<dbReference type="Pfam" id="PF01975">
    <property type="entry name" value="SurE"/>
    <property type="match status" value="1"/>
</dbReference>
<sequence length="255" mass="28023">MILVTNDDGYSAKGISVLHKAAMNVFGDAVAVVAPESPRSASGMSLTFHKPLRLEKIYNIGEGVYKLSGTPADCVFIAYTHLFKDKISMVLSGINEGMNAGIETIYSSGTVSAAMYGAILGIPSIAFSKHKTSGRNEDDSSALLKKTEKILEVIKAGGFPKYAHLINVNFPDTVREDTKVKALIPQHKVFLNHVYVKKDPRGRKYYWLFGDIITEKKAETDVSSLLKGNITITPLQIAKPNRKDLNSMNKLFREV</sequence>
<keyword evidence="4" id="KW-0547">Nucleotide-binding</keyword>
<dbReference type="InterPro" id="IPR002828">
    <property type="entry name" value="SurE-like_Pase/nucleotidase"/>
</dbReference>
<comment type="subcellular location">
    <subcellularLocation>
        <location evidence="4">Cytoplasm</location>
    </subcellularLocation>
</comment>
<keyword evidence="3 4" id="KW-0378">Hydrolase</keyword>
<dbReference type="PANTHER" id="PTHR30457">
    <property type="entry name" value="5'-NUCLEOTIDASE SURE"/>
    <property type="match status" value="1"/>
</dbReference>
<comment type="function">
    <text evidence="4">Nucleotidase that shows phosphatase activity on nucleoside 5'-monophosphates.</text>
</comment>
<feature type="binding site" evidence="4">
    <location>
        <position position="7"/>
    </location>
    <ligand>
        <name>a divalent metal cation</name>
        <dbReference type="ChEBI" id="CHEBI:60240"/>
    </ligand>
</feature>
<name>A0A8T3UX95_9ARCH</name>
<evidence type="ECO:0000313" key="7">
    <source>
        <dbReference type="Proteomes" id="UP000763484"/>
    </source>
</evidence>
<evidence type="ECO:0000313" key="6">
    <source>
        <dbReference type="EMBL" id="MBE5728067.1"/>
    </source>
</evidence>
<reference evidence="6 7" key="1">
    <citation type="submission" date="2020-09" db="EMBL/GenBank/DDBJ databases">
        <title>Genomic characterization of a novel Parvarchaeota family in acid mine drainage sediments.</title>
        <authorList>
            <person name="Luo Z.-H."/>
        </authorList>
    </citation>
    <scope>NUCLEOTIDE SEQUENCE [LARGE SCALE GENOMIC DNA]</scope>
    <source>
        <strain evidence="6">TL1-5_bins.178</strain>
    </source>
</reference>
<evidence type="ECO:0000256" key="4">
    <source>
        <dbReference type="HAMAP-Rule" id="MF_00060"/>
    </source>
</evidence>
<dbReference type="Gene3D" id="3.40.1210.10">
    <property type="entry name" value="Survival protein SurE-like phosphatase/nucleotidase"/>
    <property type="match status" value="1"/>
</dbReference>
<feature type="binding site" evidence="4">
    <location>
        <position position="40"/>
    </location>
    <ligand>
        <name>a divalent metal cation</name>
        <dbReference type="ChEBI" id="CHEBI:60240"/>
    </ligand>
</feature>
<dbReference type="EC" id="3.1.3.5" evidence="4"/>
<evidence type="ECO:0000256" key="1">
    <source>
        <dbReference type="ARBA" id="ARBA00011062"/>
    </source>
</evidence>
<accession>A0A8T3UX95</accession>
<feature type="binding site" evidence="4">
    <location>
        <position position="8"/>
    </location>
    <ligand>
        <name>a divalent metal cation</name>
        <dbReference type="ChEBI" id="CHEBI:60240"/>
    </ligand>
</feature>
<comment type="similarity">
    <text evidence="1 4">Belongs to the SurE nucleotidase family.</text>
</comment>
<evidence type="ECO:0000256" key="2">
    <source>
        <dbReference type="ARBA" id="ARBA00022723"/>
    </source>
</evidence>
<dbReference type="GO" id="GO:0000166">
    <property type="term" value="F:nucleotide binding"/>
    <property type="evidence" value="ECO:0007669"/>
    <property type="project" value="UniProtKB-KW"/>
</dbReference>
<dbReference type="InterPro" id="IPR030048">
    <property type="entry name" value="SurE"/>
</dbReference>
<dbReference type="GO" id="GO:0005737">
    <property type="term" value="C:cytoplasm"/>
    <property type="evidence" value="ECO:0007669"/>
    <property type="project" value="UniProtKB-SubCell"/>
</dbReference>
<feature type="domain" description="Survival protein SurE-like phosphatase/nucleotidase" evidence="5">
    <location>
        <begin position="2"/>
        <end position="179"/>
    </location>
</feature>
<dbReference type="NCBIfam" id="TIGR00087">
    <property type="entry name" value="surE"/>
    <property type="match status" value="1"/>
</dbReference>
<evidence type="ECO:0000256" key="3">
    <source>
        <dbReference type="ARBA" id="ARBA00022801"/>
    </source>
</evidence>
<comment type="catalytic activity">
    <reaction evidence="4">
        <text>a ribonucleoside 5'-phosphate + H2O = a ribonucleoside + phosphate</text>
        <dbReference type="Rhea" id="RHEA:12484"/>
        <dbReference type="ChEBI" id="CHEBI:15377"/>
        <dbReference type="ChEBI" id="CHEBI:18254"/>
        <dbReference type="ChEBI" id="CHEBI:43474"/>
        <dbReference type="ChEBI" id="CHEBI:58043"/>
        <dbReference type="EC" id="3.1.3.5"/>
    </reaction>
</comment>
<proteinExistence type="inferred from homology"/>
<dbReference type="GO" id="GO:0046872">
    <property type="term" value="F:metal ion binding"/>
    <property type="evidence" value="ECO:0007669"/>
    <property type="project" value="UniProtKB-UniRule"/>
</dbReference>